<gene>
    <name evidence="5" type="primary">PDCD11_1</name>
    <name evidence="5" type="ORF">AVEN_208398_1</name>
</gene>
<dbReference type="SUPFAM" id="SSF48452">
    <property type="entry name" value="TPR-like"/>
    <property type="match status" value="1"/>
</dbReference>
<organism evidence="5 6">
    <name type="scientific">Araneus ventricosus</name>
    <name type="common">Orbweaver spider</name>
    <name type="synonym">Epeira ventricosa</name>
    <dbReference type="NCBI Taxonomy" id="182803"/>
    <lineage>
        <taxon>Eukaryota</taxon>
        <taxon>Metazoa</taxon>
        <taxon>Ecdysozoa</taxon>
        <taxon>Arthropoda</taxon>
        <taxon>Chelicerata</taxon>
        <taxon>Arachnida</taxon>
        <taxon>Araneae</taxon>
        <taxon>Araneomorphae</taxon>
        <taxon>Entelegynae</taxon>
        <taxon>Araneoidea</taxon>
        <taxon>Araneidae</taxon>
        <taxon>Araneus</taxon>
    </lineage>
</organism>
<keyword evidence="3" id="KW-0539">Nucleus</keyword>
<dbReference type="Gene3D" id="1.25.40.10">
    <property type="entry name" value="Tetratricopeptide repeat domain"/>
    <property type="match status" value="1"/>
</dbReference>
<dbReference type="AlphaFoldDB" id="A0A4Y2NGM1"/>
<evidence type="ECO:0000259" key="4">
    <source>
        <dbReference type="Pfam" id="PF05843"/>
    </source>
</evidence>
<dbReference type="PANTHER" id="PTHR23270:SF10">
    <property type="entry name" value="PROTEIN RRP5 HOMOLOG"/>
    <property type="match status" value="1"/>
</dbReference>
<evidence type="ECO:0000256" key="3">
    <source>
        <dbReference type="ARBA" id="ARBA00023242"/>
    </source>
</evidence>
<feature type="domain" description="Suppressor of forked" evidence="4">
    <location>
        <begin position="200"/>
        <end position="308"/>
    </location>
</feature>
<dbReference type="InterPro" id="IPR011990">
    <property type="entry name" value="TPR-like_helical_dom_sf"/>
</dbReference>
<dbReference type="EMBL" id="BGPR01009113">
    <property type="protein sequence ID" value="GBN38062.1"/>
    <property type="molecule type" value="Genomic_DNA"/>
</dbReference>
<evidence type="ECO:0000313" key="6">
    <source>
        <dbReference type="Proteomes" id="UP000499080"/>
    </source>
</evidence>
<keyword evidence="2" id="KW-0677">Repeat</keyword>
<accession>A0A4Y2NGM1</accession>
<reference evidence="5 6" key="1">
    <citation type="journal article" date="2019" name="Sci. Rep.">
        <title>Orb-weaving spider Araneus ventricosus genome elucidates the spidroin gene catalogue.</title>
        <authorList>
            <person name="Kono N."/>
            <person name="Nakamura H."/>
            <person name="Ohtoshi R."/>
            <person name="Moran D.A.P."/>
            <person name="Shinohara A."/>
            <person name="Yoshida Y."/>
            <person name="Fujiwara M."/>
            <person name="Mori M."/>
            <person name="Tomita M."/>
            <person name="Arakawa K."/>
        </authorList>
    </citation>
    <scope>NUCLEOTIDE SEQUENCE [LARGE SCALE GENOMIC DNA]</scope>
</reference>
<dbReference type="PANTHER" id="PTHR23270">
    <property type="entry name" value="PROGRAMMED CELL DEATH PROTEIN 11 PRE-RRNA PROCESSING PROTEIN RRP5"/>
    <property type="match status" value="1"/>
</dbReference>
<evidence type="ECO:0000313" key="5">
    <source>
        <dbReference type="EMBL" id="GBN38062.1"/>
    </source>
</evidence>
<evidence type="ECO:0000256" key="2">
    <source>
        <dbReference type="ARBA" id="ARBA00022737"/>
    </source>
</evidence>
<keyword evidence="6" id="KW-1185">Reference proteome</keyword>
<dbReference type="InterPro" id="IPR045209">
    <property type="entry name" value="Rrp5"/>
</dbReference>
<dbReference type="GO" id="GO:0006364">
    <property type="term" value="P:rRNA processing"/>
    <property type="evidence" value="ECO:0007669"/>
    <property type="project" value="InterPro"/>
</dbReference>
<dbReference type="OrthoDB" id="412781at2759"/>
<name>A0A4Y2NGM1_ARAVE</name>
<dbReference type="GO" id="GO:0032040">
    <property type="term" value="C:small-subunit processome"/>
    <property type="evidence" value="ECO:0007669"/>
    <property type="project" value="TreeGrafter"/>
</dbReference>
<comment type="caution">
    <text evidence="5">The sequence shown here is derived from an EMBL/GenBank/DDBJ whole genome shotgun (WGS) entry which is preliminary data.</text>
</comment>
<dbReference type="Pfam" id="PF05843">
    <property type="entry name" value="Suf"/>
    <property type="match status" value="1"/>
</dbReference>
<sequence>MAAYGRSRVGGCDVTCIRFITKFHQIRERVWDTDASFPNGKRTCAVNPAQAKNFVSGAYAGVVPSSFPSCAVNAVKFKFLSLQFCGVNSITDSTMNLTTFDPSSPEYMEINSFSEVEALIAKFPNSSKAWMLGAVSYLKYGDVNKAKVLLRRGIKTINFREDEEKLNLWKALMNLEAYHDSRETLLATFEESLKYNDTRKIYIHMLQLLINTEKTEELEIFKDKIFKKFKTDKEVYLALCEYYMKHGAKKEGRSLFERSLQCVPPKEHPDIMGKFANLEYKYGDIERSLNLYEEILVKYPKRKDLKSVYIQVLRSQGQEERANSLL</sequence>
<dbReference type="InterPro" id="IPR008847">
    <property type="entry name" value="Suf"/>
</dbReference>
<proteinExistence type="predicted"/>
<protein>
    <submittedName>
        <fullName evidence="5">Protein RRP5</fullName>
    </submittedName>
</protein>
<dbReference type="Proteomes" id="UP000499080">
    <property type="component" value="Unassembled WGS sequence"/>
</dbReference>
<comment type="subcellular location">
    <subcellularLocation>
        <location evidence="1">Nucleus</location>
    </subcellularLocation>
</comment>
<evidence type="ECO:0000256" key="1">
    <source>
        <dbReference type="ARBA" id="ARBA00004123"/>
    </source>
</evidence>
<dbReference type="GO" id="GO:0003723">
    <property type="term" value="F:RNA binding"/>
    <property type="evidence" value="ECO:0007669"/>
    <property type="project" value="TreeGrafter"/>
</dbReference>